<name>Q3S8G6_HV1</name>
<dbReference type="SUPFAM" id="SSF53098">
    <property type="entry name" value="Ribonuclease H-like"/>
    <property type="match status" value="1"/>
</dbReference>
<accession>Q3S8G6</accession>
<gene>
    <name evidence="2" type="primary">pol</name>
</gene>
<feature type="compositionally biased region" description="Polar residues" evidence="1">
    <location>
        <begin position="19"/>
        <end position="29"/>
    </location>
</feature>
<feature type="region of interest" description="Disordered" evidence="1">
    <location>
        <begin position="1"/>
        <end position="29"/>
    </location>
</feature>
<protein>
    <submittedName>
        <fullName evidence="2">Integrase</fullName>
    </submittedName>
</protein>
<dbReference type="InterPro" id="IPR012337">
    <property type="entry name" value="RNaseH-like_sf"/>
</dbReference>
<evidence type="ECO:0000313" key="2">
    <source>
        <dbReference type="EMBL" id="AAZ95003.1"/>
    </source>
</evidence>
<sequence>IRKRNSIYIYDSQEDGSPKYSSDNGSNLPAVQCKQPVGGQVSSGIWDPVNPKAGSSRIMNKELKKTIGQVRDQAC</sequence>
<organismHost>
    <name type="scientific">Homo sapiens</name>
    <name type="common">Human</name>
    <dbReference type="NCBI Taxonomy" id="9606"/>
</organismHost>
<proteinExistence type="predicted"/>
<dbReference type="EMBL" id="DQ149323">
    <property type="protein sequence ID" value="AAZ95003.1"/>
    <property type="molecule type" value="Genomic_DNA"/>
</dbReference>
<evidence type="ECO:0000256" key="1">
    <source>
        <dbReference type="SAM" id="MobiDB-lite"/>
    </source>
</evidence>
<feature type="non-terminal residue" evidence="2">
    <location>
        <position position="1"/>
    </location>
</feature>
<feature type="non-terminal residue" evidence="2">
    <location>
        <position position="75"/>
    </location>
</feature>
<reference evidence="2" key="1">
    <citation type="submission" date="2005-07" db="EMBL/GenBank/DDBJ databases">
        <title>Genetic Diversity of HIV-1 in Northern Kenya.</title>
        <authorList>
            <person name="Khamadi S.A."/>
            <person name="Ochieng W."/>
            <person name="Lihana R.W."/>
            <person name="Kiptoo M.K."/>
            <person name="Kinyua J.G."/>
            <person name="Lagat N."/>
            <person name="Muriuki J."/>
            <person name="Mwangi J."/>
            <person name="Pelle R."/>
            <person name="Muigai A."/>
            <person name="Carter J."/>
            <person name="Yamada R."/>
            <person name="Mpoke S."/>
        </authorList>
    </citation>
    <scope>NUCLEOTIDE SEQUENCE</scope>
    <source>
        <strain evidence="2">MYDH038</strain>
    </source>
</reference>
<organism evidence="2">
    <name type="scientific">Human immunodeficiency virus type 1</name>
    <name type="common">HIV-1</name>
    <dbReference type="NCBI Taxonomy" id="11676"/>
    <lineage>
        <taxon>Viruses</taxon>
        <taxon>Riboviria</taxon>
        <taxon>Pararnavirae</taxon>
        <taxon>Artverviricota</taxon>
        <taxon>Revtraviricetes</taxon>
        <taxon>Ortervirales</taxon>
        <taxon>Retroviridae</taxon>
        <taxon>Orthoretrovirinae</taxon>
        <taxon>Lentivirus</taxon>
        <taxon>Lentivirus humimdef1</taxon>
    </lineage>
</organism>